<evidence type="ECO:0000313" key="3">
    <source>
        <dbReference type="Proteomes" id="UP000249390"/>
    </source>
</evidence>
<sequence>MKRHSSTISKQSKVPKRTYSRSQKEIESLDNITDVPSFQSSETTESNVQSNEATENSNDIIDLCGMTKEEYLAALKANERA</sequence>
<dbReference type="Proteomes" id="UP000249390">
    <property type="component" value="Unassembled WGS sequence"/>
</dbReference>
<accession>A0A328DEG6</accession>
<comment type="caution">
    <text evidence="2">The sequence shown here is derived from an EMBL/GenBank/DDBJ whole genome shotgun (WGS) entry which is preliminary data.</text>
</comment>
<dbReference type="AlphaFoldDB" id="A0A328DEG6"/>
<gene>
    <name evidence="2" type="ORF">DM860_017506</name>
</gene>
<proteinExistence type="predicted"/>
<feature type="region of interest" description="Disordered" evidence="1">
    <location>
        <begin position="1"/>
        <end position="59"/>
    </location>
</feature>
<feature type="compositionally biased region" description="Polar residues" evidence="1">
    <location>
        <begin position="30"/>
        <end position="59"/>
    </location>
</feature>
<name>A0A328DEG6_9ASTE</name>
<evidence type="ECO:0000313" key="2">
    <source>
        <dbReference type="EMBL" id="RAL43650.1"/>
    </source>
</evidence>
<protein>
    <submittedName>
        <fullName evidence="2">Uncharacterized protein</fullName>
    </submittedName>
</protein>
<evidence type="ECO:0000256" key="1">
    <source>
        <dbReference type="SAM" id="MobiDB-lite"/>
    </source>
</evidence>
<reference evidence="2 3" key="1">
    <citation type="submission" date="2018-06" db="EMBL/GenBank/DDBJ databases">
        <title>The Genome of Cuscuta australis (Dodder) Provides Insight into the Evolution of Plant Parasitism.</title>
        <authorList>
            <person name="Liu H."/>
        </authorList>
    </citation>
    <scope>NUCLEOTIDE SEQUENCE [LARGE SCALE GENOMIC DNA]</scope>
    <source>
        <strain evidence="3">cv. Yunnan</strain>
        <tissue evidence="2">Vines</tissue>
    </source>
</reference>
<dbReference type="EMBL" id="NQVE01000153">
    <property type="protein sequence ID" value="RAL43650.1"/>
    <property type="molecule type" value="Genomic_DNA"/>
</dbReference>
<feature type="compositionally biased region" description="Polar residues" evidence="1">
    <location>
        <begin position="1"/>
        <end position="12"/>
    </location>
</feature>
<keyword evidence="3" id="KW-1185">Reference proteome</keyword>
<organism evidence="2 3">
    <name type="scientific">Cuscuta australis</name>
    <dbReference type="NCBI Taxonomy" id="267555"/>
    <lineage>
        <taxon>Eukaryota</taxon>
        <taxon>Viridiplantae</taxon>
        <taxon>Streptophyta</taxon>
        <taxon>Embryophyta</taxon>
        <taxon>Tracheophyta</taxon>
        <taxon>Spermatophyta</taxon>
        <taxon>Magnoliopsida</taxon>
        <taxon>eudicotyledons</taxon>
        <taxon>Gunneridae</taxon>
        <taxon>Pentapetalae</taxon>
        <taxon>asterids</taxon>
        <taxon>lamiids</taxon>
        <taxon>Solanales</taxon>
        <taxon>Convolvulaceae</taxon>
        <taxon>Cuscuteae</taxon>
        <taxon>Cuscuta</taxon>
        <taxon>Cuscuta subgen. Grammica</taxon>
        <taxon>Cuscuta sect. Cleistogrammica</taxon>
    </lineage>
</organism>